<comment type="caution">
    <text evidence="2">The sequence shown here is derived from an EMBL/GenBank/DDBJ whole genome shotgun (WGS) entry which is preliminary data.</text>
</comment>
<gene>
    <name evidence="2" type="ORF">KME25_30010</name>
</gene>
<evidence type="ECO:0000313" key="3">
    <source>
        <dbReference type="Proteomes" id="UP000753908"/>
    </source>
</evidence>
<reference evidence="2" key="2">
    <citation type="journal article" date="2022" name="Microbiol. Resour. Announc.">
        <title>Metagenome Sequencing to Explore Phylogenomics of Terrestrial Cyanobacteria.</title>
        <authorList>
            <person name="Ward R.D."/>
            <person name="Stajich J.E."/>
            <person name="Johansen J.R."/>
            <person name="Huntemann M."/>
            <person name="Clum A."/>
            <person name="Foster B."/>
            <person name="Foster B."/>
            <person name="Roux S."/>
            <person name="Palaniappan K."/>
            <person name="Varghese N."/>
            <person name="Mukherjee S."/>
            <person name="Reddy T.B.K."/>
            <person name="Daum C."/>
            <person name="Copeland A."/>
            <person name="Chen I.A."/>
            <person name="Ivanova N.N."/>
            <person name="Kyrpides N.C."/>
            <person name="Shapiro N."/>
            <person name="Eloe-Fadrosh E.A."/>
            <person name="Pietrasiak N."/>
        </authorList>
    </citation>
    <scope>NUCLEOTIDE SEQUENCE</scope>
    <source>
        <strain evidence="2">CPER-KK1</strain>
    </source>
</reference>
<evidence type="ECO:0000259" key="1">
    <source>
        <dbReference type="Pfam" id="PF04151"/>
    </source>
</evidence>
<accession>A0A951PRM3</accession>
<name>A0A951PRM3_9CYAN</name>
<dbReference type="SUPFAM" id="SSF89260">
    <property type="entry name" value="Collagen-binding domain"/>
    <property type="match status" value="1"/>
</dbReference>
<evidence type="ECO:0000313" key="2">
    <source>
        <dbReference type="EMBL" id="MBW4548632.1"/>
    </source>
</evidence>
<dbReference type="Gene3D" id="2.60.120.380">
    <property type="match status" value="2"/>
</dbReference>
<dbReference type="AlphaFoldDB" id="A0A951PRM3"/>
<proteinExistence type="predicted"/>
<protein>
    <recommendedName>
        <fullName evidence="1">Peptidase C-terminal archaeal/bacterial domain-containing protein</fullName>
    </recommendedName>
</protein>
<dbReference type="Pfam" id="PF04151">
    <property type="entry name" value="PPC"/>
    <property type="match status" value="1"/>
</dbReference>
<reference evidence="2" key="1">
    <citation type="submission" date="2021-05" db="EMBL/GenBank/DDBJ databases">
        <authorList>
            <person name="Pietrasiak N."/>
            <person name="Ward R."/>
            <person name="Stajich J.E."/>
            <person name="Kurbessoian T."/>
        </authorList>
    </citation>
    <scope>NUCLEOTIDE SEQUENCE</scope>
    <source>
        <strain evidence="2">CPER-KK1</strain>
    </source>
</reference>
<feature type="domain" description="Peptidase C-terminal archaeal/bacterial" evidence="1">
    <location>
        <begin position="163"/>
        <end position="235"/>
    </location>
</feature>
<dbReference type="EMBL" id="JAHHIF010000067">
    <property type="protein sequence ID" value="MBW4548632.1"/>
    <property type="molecule type" value="Genomic_DNA"/>
</dbReference>
<sequence length="255" mass="27316">MATYNLGTAGTTPIFRNNFNLSTSQPTDVFRFSVGTASTTSPRYLNLAVTDISAADDADISLFRDVNNNGVLDSTDRQSGLVRSSVAGSNADDSINVRVTTGGTYFAEVSRYAPGSSGDVSYDFRVSNNTSAASNLLPNEVRVGDLNSDRTFSNQRVDNLDTNDTYAFSLGLFEGVNIRLNGLTADADIRVINDSNNNRVVDAGEVVRSSTSGGTTSDVISGLNDSGNYYLQVYAFNGAQTNYNVTFDHYTTPFA</sequence>
<dbReference type="InterPro" id="IPR007280">
    <property type="entry name" value="Peptidase_C_arc/bac"/>
</dbReference>
<dbReference type="Proteomes" id="UP000753908">
    <property type="component" value="Unassembled WGS sequence"/>
</dbReference>
<organism evidence="2 3">
    <name type="scientific">Symplocastrum torsivum CPER-KK1</name>
    <dbReference type="NCBI Taxonomy" id="450513"/>
    <lineage>
        <taxon>Bacteria</taxon>
        <taxon>Bacillati</taxon>
        <taxon>Cyanobacteriota</taxon>
        <taxon>Cyanophyceae</taxon>
        <taxon>Oscillatoriophycideae</taxon>
        <taxon>Oscillatoriales</taxon>
        <taxon>Microcoleaceae</taxon>
        <taxon>Symplocastrum</taxon>
    </lineage>
</organism>